<dbReference type="GO" id="GO:0005275">
    <property type="term" value="F:amine transmembrane transporter activity"/>
    <property type="evidence" value="ECO:0007669"/>
    <property type="project" value="TreeGrafter"/>
</dbReference>
<sequence length="721" mass="75458">MSLIATADQVPVTDNEVLDEFTIPFGQWTEEAVDWITLNLGGLLDAIAWPFEFLIDNFVEGFLVEMPWLWLVGIMFVIALLVRNFTVAVGTAAGLVVCGLLGNEYWEETARTIGLILVAVLLCVIIGIPLGILAGRMDSVWGVLRPTLDAMQVIHSFVYLLPFIYFWGVGAVGATMATMIFALPPLIRLTNLGIRQVPEDVVEAARAYGAPERRVLTDVQLPLARPAIMTGINQTLLLAFSMLGVAAIMGAGGLGRLLFRALGQQDVSLAASSGLAFFILAVILDRIAQTEVGHKNLFSRITTAWKSRREPEVLLDDPAFNAELRTSEADVQAADPSITPDGDDSDEGRIAPVGSGEKTAIYAAIAGGVLMVVSLFLTWANDASKLTGYSRRSDQELPGESFAGWAAEGGSWFAFGVTAMGLFVIVAAIRVLVGSAGGRWLSPDGALLGAVGGLVTAVGYLLTSPSPLTVGYSNGIGLWVAIVGGIVASAASLRWMQIAPYGPRRPLKPKVVLAPIVLGITGVIFAVVSMFSMWTLDERADAVITPEIQAELDDILAQAAAGEIGQAEASNEILIVRARAASADRIVVDGKSSDGPGLGTWTLIFTAGGALAAAAAAGALGLGDRRQWLGGAIAMGLGAGVLLIAVGWVGSLARATDPNFYSGVGAMIGGLAGFMLIAAGNTVIAGFERSHVYRELVLDADQSAPVSADPAGSDVRTTVAT</sequence>
<feature type="transmembrane region" description="Helical" evidence="7">
    <location>
        <begin position="113"/>
        <end position="137"/>
    </location>
</feature>
<comment type="caution">
    <text evidence="10">The sequence shown here is derived from an EMBL/GenBank/DDBJ whole genome shotgun (WGS) entry which is preliminary data.</text>
</comment>
<feature type="region of interest" description="Disordered" evidence="8">
    <location>
        <begin position="326"/>
        <end position="350"/>
    </location>
</feature>
<dbReference type="PROSITE" id="PS50928">
    <property type="entry name" value="ABC_TM1"/>
    <property type="match status" value="1"/>
</dbReference>
<dbReference type="RefSeq" id="WP_133869798.1">
    <property type="nucleotide sequence ID" value="NZ_SOAU01000001.1"/>
</dbReference>
<comment type="subcellular location">
    <subcellularLocation>
        <location evidence="7">Cell membrane</location>
        <topology evidence="7">Multi-pass membrane protein</topology>
    </subcellularLocation>
    <subcellularLocation>
        <location evidence="1">Membrane</location>
        <topology evidence="1">Multi-pass membrane protein</topology>
    </subcellularLocation>
</comment>
<evidence type="ECO:0000256" key="7">
    <source>
        <dbReference type="RuleBase" id="RU363032"/>
    </source>
</evidence>
<keyword evidence="11" id="KW-1185">Reference proteome</keyword>
<feature type="transmembrane region" description="Helical" evidence="7">
    <location>
        <begin position="601"/>
        <end position="622"/>
    </location>
</feature>
<dbReference type="GO" id="GO:0043190">
    <property type="term" value="C:ATP-binding cassette (ABC) transporter complex"/>
    <property type="evidence" value="ECO:0007669"/>
    <property type="project" value="TreeGrafter"/>
</dbReference>
<dbReference type="InterPro" id="IPR035906">
    <property type="entry name" value="MetI-like_sf"/>
</dbReference>
<feature type="transmembrane region" description="Helical" evidence="7">
    <location>
        <begin position="445"/>
        <end position="463"/>
    </location>
</feature>
<dbReference type="Gene3D" id="1.10.3720.10">
    <property type="entry name" value="MetI-like"/>
    <property type="match status" value="1"/>
</dbReference>
<dbReference type="AlphaFoldDB" id="A0A4R7I1Q7"/>
<feature type="transmembrane region" description="Helical" evidence="7">
    <location>
        <begin position="629"/>
        <end position="648"/>
    </location>
</feature>
<organism evidence="10 11">
    <name type="scientific">Ilumatobacter fluminis</name>
    <dbReference type="NCBI Taxonomy" id="467091"/>
    <lineage>
        <taxon>Bacteria</taxon>
        <taxon>Bacillati</taxon>
        <taxon>Actinomycetota</taxon>
        <taxon>Acidimicrobiia</taxon>
        <taxon>Acidimicrobiales</taxon>
        <taxon>Ilumatobacteraceae</taxon>
        <taxon>Ilumatobacter</taxon>
    </lineage>
</organism>
<keyword evidence="6 7" id="KW-0472">Membrane</keyword>
<evidence type="ECO:0000313" key="11">
    <source>
        <dbReference type="Proteomes" id="UP000294558"/>
    </source>
</evidence>
<evidence type="ECO:0000256" key="8">
    <source>
        <dbReference type="SAM" id="MobiDB-lite"/>
    </source>
</evidence>
<dbReference type="CDD" id="cd06261">
    <property type="entry name" value="TM_PBP2"/>
    <property type="match status" value="1"/>
</dbReference>
<dbReference type="PANTHER" id="PTHR47737">
    <property type="entry name" value="GLYCINE BETAINE/PROLINE BETAINE TRANSPORT SYSTEM PERMEASE PROTEIN PROW"/>
    <property type="match status" value="1"/>
</dbReference>
<dbReference type="GO" id="GO:0031460">
    <property type="term" value="P:glycine betaine transport"/>
    <property type="evidence" value="ECO:0007669"/>
    <property type="project" value="TreeGrafter"/>
</dbReference>
<feature type="transmembrane region" description="Helical" evidence="7">
    <location>
        <begin position="359"/>
        <end position="380"/>
    </location>
</feature>
<protein>
    <submittedName>
        <fullName evidence="10">ABC-type proline/glycine betaine transport system permease subunit</fullName>
    </submittedName>
</protein>
<dbReference type="Pfam" id="PF00528">
    <property type="entry name" value="BPD_transp_1"/>
    <property type="match status" value="1"/>
</dbReference>
<feature type="transmembrane region" description="Helical" evidence="7">
    <location>
        <begin position="660"/>
        <end position="684"/>
    </location>
</feature>
<accession>A0A4R7I1Q7</accession>
<dbReference type="PANTHER" id="PTHR47737:SF1">
    <property type="entry name" value="GLYCINE BETAINE_PROLINE BETAINE TRANSPORT SYSTEM PERMEASE PROTEIN PROW"/>
    <property type="match status" value="1"/>
</dbReference>
<evidence type="ECO:0000256" key="1">
    <source>
        <dbReference type="ARBA" id="ARBA00004141"/>
    </source>
</evidence>
<dbReference type="SUPFAM" id="SSF161098">
    <property type="entry name" value="MetI-like"/>
    <property type="match status" value="1"/>
</dbReference>
<dbReference type="GO" id="GO:0015226">
    <property type="term" value="F:carnitine transmembrane transporter activity"/>
    <property type="evidence" value="ECO:0007669"/>
    <property type="project" value="TreeGrafter"/>
</dbReference>
<keyword evidence="3" id="KW-1003">Cell membrane</keyword>
<dbReference type="GO" id="GO:0015871">
    <property type="term" value="P:choline transport"/>
    <property type="evidence" value="ECO:0007669"/>
    <property type="project" value="TreeGrafter"/>
</dbReference>
<evidence type="ECO:0000256" key="5">
    <source>
        <dbReference type="ARBA" id="ARBA00022989"/>
    </source>
</evidence>
<feature type="transmembrane region" description="Helical" evidence="7">
    <location>
        <begin position="235"/>
        <end position="255"/>
    </location>
</feature>
<dbReference type="InterPro" id="IPR000515">
    <property type="entry name" value="MetI-like"/>
</dbReference>
<feature type="transmembrane region" description="Helical" evidence="7">
    <location>
        <begin position="469"/>
        <end position="491"/>
    </location>
</feature>
<feature type="transmembrane region" description="Helical" evidence="7">
    <location>
        <begin position="267"/>
        <end position="288"/>
    </location>
</feature>
<gene>
    <name evidence="10" type="ORF">BDK89_3122</name>
</gene>
<evidence type="ECO:0000313" key="10">
    <source>
        <dbReference type="EMBL" id="TDT17512.1"/>
    </source>
</evidence>
<keyword evidence="4 7" id="KW-0812">Transmembrane</keyword>
<feature type="transmembrane region" description="Helical" evidence="7">
    <location>
        <begin position="157"/>
        <end position="183"/>
    </location>
</feature>
<dbReference type="OrthoDB" id="9815258at2"/>
<feature type="domain" description="ABC transmembrane type-1" evidence="9">
    <location>
        <begin position="109"/>
        <end position="288"/>
    </location>
</feature>
<dbReference type="Proteomes" id="UP000294558">
    <property type="component" value="Unassembled WGS sequence"/>
</dbReference>
<keyword evidence="5 7" id="KW-1133">Transmembrane helix</keyword>
<comment type="similarity">
    <text evidence="7">Belongs to the binding-protein-dependent transport system permease family.</text>
</comment>
<dbReference type="FunFam" id="1.10.3720.10:FF:000001">
    <property type="entry name" value="Glycine betaine ABC transporter, permease"/>
    <property type="match status" value="1"/>
</dbReference>
<evidence type="ECO:0000256" key="3">
    <source>
        <dbReference type="ARBA" id="ARBA00022475"/>
    </source>
</evidence>
<feature type="transmembrane region" description="Helical" evidence="7">
    <location>
        <begin position="412"/>
        <end position="433"/>
    </location>
</feature>
<evidence type="ECO:0000256" key="6">
    <source>
        <dbReference type="ARBA" id="ARBA00023136"/>
    </source>
</evidence>
<evidence type="ECO:0000256" key="2">
    <source>
        <dbReference type="ARBA" id="ARBA00022448"/>
    </source>
</evidence>
<name>A0A4R7I1Q7_9ACTN</name>
<reference evidence="10 11" key="1">
    <citation type="submission" date="2019-03" db="EMBL/GenBank/DDBJ databases">
        <title>Sequencing the genomes of 1000 actinobacteria strains.</title>
        <authorList>
            <person name="Klenk H.-P."/>
        </authorList>
    </citation>
    <scope>NUCLEOTIDE SEQUENCE [LARGE SCALE GENOMIC DNA]</scope>
    <source>
        <strain evidence="10 11">DSM 18936</strain>
    </source>
</reference>
<dbReference type="EMBL" id="SOAU01000001">
    <property type="protein sequence ID" value="TDT17512.1"/>
    <property type="molecule type" value="Genomic_DNA"/>
</dbReference>
<feature type="transmembrane region" description="Helical" evidence="7">
    <location>
        <begin position="68"/>
        <end position="101"/>
    </location>
</feature>
<evidence type="ECO:0000259" key="9">
    <source>
        <dbReference type="PROSITE" id="PS50928"/>
    </source>
</evidence>
<evidence type="ECO:0000256" key="4">
    <source>
        <dbReference type="ARBA" id="ARBA00022692"/>
    </source>
</evidence>
<feature type="transmembrane region" description="Helical" evidence="7">
    <location>
        <begin position="512"/>
        <end position="534"/>
    </location>
</feature>
<keyword evidence="2 7" id="KW-0813">Transport</keyword>
<proteinExistence type="inferred from homology"/>